<dbReference type="Pfam" id="PF16162">
    <property type="entry name" value="KwaB"/>
    <property type="match status" value="1"/>
</dbReference>
<evidence type="ECO:0008006" key="2">
    <source>
        <dbReference type="Google" id="ProtNLM"/>
    </source>
</evidence>
<evidence type="ECO:0000313" key="1">
    <source>
        <dbReference type="EMBL" id="QNO56280.1"/>
    </source>
</evidence>
<dbReference type="InterPro" id="IPR032359">
    <property type="entry name" value="KwaB-like"/>
</dbReference>
<dbReference type="EMBL" id="MT631651">
    <property type="protein sequence ID" value="QNO56280.1"/>
    <property type="molecule type" value="Genomic_DNA"/>
</dbReference>
<organism evidence="1">
    <name type="scientific">Candidatus Methanophaga sp. ANME-1 ERB7</name>
    <dbReference type="NCBI Taxonomy" id="2759913"/>
    <lineage>
        <taxon>Archaea</taxon>
        <taxon>Methanobacteriati</taxon>
        <taxon>Methanobacteriota</taxon>
        <taxon>Stenosarchaea group</taxon>
        <taxon>Methanomicrobia</taxon>
        <taxon>Candidatus Methanophagales</taxon>
        <taxon>Candidatus Methanophagaceae</taxon>
        <taxon>Candidatus Methanophaga</taxon>
    </lineage>
</organism>
<name>A0A7G9Z7P6_9EURY</name>
<reference evidence="1" key="1">
    <citation type="submission" date="2020-06" db="EMBL/GenBank/DDBJ databases">
        <title>Unique genomic features of the anaerobic methanotrophic archaea.</title>
        <authorList>
            <person name="Chadwick G.L."/>
            <person name="Skennerton C.T."/>
            <person name="Laso-Perez R."/>
            <person name="Leu A.O."/>
            <person name="Speth D.R."/>
            <person name="Yu H."/>
            <person name="Morgan-Lang C."/>
            <person name="Hatzenpichler R."/>
            <person name="Goudeau D."/>
            <person name="Malmstrom R."/>
            <person name="Brazelton W.J."/>
            <person name="Woyke T."/>
            <person name="Hallam S.J."/>
            <person name="Tyson G.W."/>
            <person name="Wegener G."/>
            <person name="Boetius A."/>
            <person name="Orphan V."/>
        </authorList>
    </citation>
    <scope>NUCLEOTIDE SEQUENCE</scope>
</reference>
<sequence length="305" mass="35883">MLKEIKRKLDDASPDYTGLFFITRKKRREEIEYSVLRTKITADIGEALITLEKQQLSKLLETVDLEYIEYNLAINLDKNHVETIKREEVHYLDEILRDMNSADLHIFDMKQSKNLWAYAIKIGNTGITLFRKYTEKRILDIKGWIPLFVQNGVFNKLTDSILTIDKDIDCIYYDGKMFILDKTHFEKIFSFLDKFILEIDANICHLEEKSLVDDITALQKLCKSDPRKIKKLNKVLKSDILNSLNTKRISEINRQYNLDLDFTEDGKIIVCHKNIWTVLRVLDDEYLESSMTDNKYEVHSKVRAA</sequence>
<dbReference type="AlphaFoldDB" id="A0A7G9Z7P6"/>
<accession>A0A7G9Z7P6</accession>
<proteinExistence type="predicted"/>
<protein>
    <recommendedName>
        <fullName evidence="2">DUF4868 domain-containing protein</fullName>
    </recommendedName>
</protein>
<gene>
    <name evidence="1" type="ORF">INNEFFPN_00039</name>
</gene>